<dbReference type="InterPro" id="IPR011701">
    <property type="entry name" value="MFS"/>
</dbReference>
<evidence type="ECO:0000256" key="4">
    <source>
        <dbReference type="SAM" id="Phobius"/>
    </source>
</evidence>
<sequence length="410" mass="45450">MIRKLAEILALRRNVVVLLAMLVLVMMGERMFERYLPKYLEELGASASQIGILGFLQNGLGAIYALFGGFVTDRFGHKRSLFLFALLNLLGYALLLVPHWGVVLAATFFYMGWSQLSLPATFSLVAEQLPQHKRVMGLAVQAVVRRIPMAVGPVLGGAILTYYGTVQGMPYVVGLAALLTLVAVWMNLRLSTAERSSAQYERLDLRGLWKTFRPQLKRLLISDILIRFCEQIPYTFVSLWVLDVVARSNFELGLLTAVEMTTAASLYIPVALWVDAKVRKAAVSDRESTVLQTERKPFVLATFVFFTAFPALLYFSRSLWWLVLAFVVRGLKEFGEPSRKALIADLAAPGVKARTVGLYYFIRDLTVSLAALMGGALWGVSPGLNLWVAFAFGVAGTLFYALTTPDSAEK</sequence>
<feature type="transmembrane region" description="Helical" evidence="4">
    <location>
        <begin position="254"/>
        <end position="276"/>
    </location>
</feature>
<evidence type="ECO:0000256" key="2">
    <source>
        <dbReference type="ARBA" id="ARBA00022989"/>
    </source>
</evidence>
<organism evidence="6 7">
    <name type="scientific">Sumerlaea chitinivorans</name>
    <dbReference type="NCBI Taxonomy" id="2250252"/>
    <lineage>
        <taxon>Bacteria</taxon>
        <taxon>Candidatus Sumerlaeota</taxon>
        <taxon>Candidatus Sumerlaeia</taxon>
        <taxon>Candidatus Sumerlaeales</taxon>
        <taxon>Candidatus Sumerlaeaceae</taxon>
        <taxon>Candidatus Sumerlaea</taxon>
    </lineage>
</organism>
<gene>
    <name evidence="6" type="ORF">BRCON_0489</name>
</gene>
<dbReference type="Pfam" id="PF07690">
    <property type="entry name" value="MFS_1"/>
    <property type="match status" value="1"/>
</dbReference>
<feature type="domain" description="Major facilitator superfamily (MFS) profile" evidence="5">
    <location>
        <begin position="1"/>
        <end position="192"/>
    </location>
</feature>
<evidence type="ECO:0000259" key="5">
    <source>
        <dbReference type="PROSITE" id="PS50850"/>
    </source>
</evidence>
<dbReference type="PROSITE" id="PS50850">
    <property type="entry name" value="MFS"/>
    <property type="match status" value="1"/>
</dbReference>
<reference evidence="6 7" key="1">
    <citation type="submission" date="2018-05" db="EMBL/GenBank/DDBJ databases">
        <title>A metagenomic window into the 2 km-deep terrestrial subsurface aquifer revealed taxonomically and functionally diverse microbial community comprising novel uncultured bacterial lineages.</title>
        <authorList>
            <person name="Kadnikov V.V."/>
            <person name="Mardanov A.V."/>
            <person name="Beletsky A.V."/>
            <person name="Banks D."/>
            <person name="Pimenov N.V."/>
            <person name="Frank Y.A."/>
            <person name="Karnachuk O.V."/>
            <person name="Ravin N.V."/>
        </authorList>
    </citation>
    <scope>NUCLEOTIDE SEQUENCE [LARGE SCALE GENOMIC DNA]</scope>
    <source>
        <strain evidence="6">BY</strain>
    </source>
</reference>
<proteinExistence type="predicted"/>
<feature type="transmembrane region" description="Helical" evidence="4">
    <location>
        <begin position="171"/>
        <end position="188"/>
    </location>
</feature>
<feature type="transmembrane region" description="Helical" evidence="4">
    <location>
        <begin position="384"/>
        <end position="402"/>
    </location>
</feature>
<dbReference type="GO" id="GO:0022857">
    <property type="term" value="F:transmembrane transporter activity"/>
    <property type="evidence" value="ECO:0007669"/>
    <property type="project" value="InterPro"/>
</dbReference>
<dbReference type="EMBL" id="CP030759">
    <property type="protein sequence ID" value="AXA35266.1"/>
    <property type="molecule type" value="Genomic_DNA"/>
</dbReference>
<dbReference type="InterPro" id="IPR036259">
    <property type="entry name" value="MFS_trans_sf"/>
</dbReference>
<evidence type="ECO:0000256" key="3">
    <source>
        <dbReference type="ARBA" id="ARBA00023136"/>
    </source>
</evidence>
<keyword evidence="1 4" id="KW-0812">Transmembrane</keyword>
<feature type="transmembrane region" description="Helical" evidence="4">
    <location>
        <begin position="81"/>
        <end position="102"/>
    </location>
</feature>
<evidence type="ECO:0000256" key="1">
    <source>
        <dbReference type="ARBA" id="ARBA00022692"/>
    </source>
</evidence>
<dbReference type="AlphaFoldDB" id="A0A2Z4Y2Y4"/>
<accession>A0A2Z4Y2Y4</accession>
<name>A0A2Z4Y2Y4_SUMC1</name>
<dbReference type="SUPFAM" id="SSF103473">
    <property type="entry name" value="MFS general substrate transporter"/>
    <property type="match status" value="2"/>
</dbReference>
<keyword evidence="3 4" id="KW-0472">Membrane</keyword>
<dbReference type="PANTHER" id="PTHR23518">
    <property type="entry name" value="C-METHYLTRANSFERASE"/>
    <property type="match status" value="1"/>
</dbReference>
<feature type="transmembrane region" description="Helical" evidence="4">
    <location>
        <begin position="47"/>
        <end position="69"/>
    </location>
</feature>
<dbReference type="Gene3D" id="1.20.1250.20">
    <property type="entry name" value="MFS general substrate transporter like domains"/>
    <property type="match status" value="2"/>
</dbReference>
<dbReference type="PANTHER" id="PTHR23518:SF2">
    <property type="entry name" value="MAJOR FACILITATOR SUPERFAMILY TRANSPORTER"/>
    <property type="match status" value="1"/>
</dbReference>
<evidence type="ECO:0000313" key="7">
    <source>
        <dbReference type="Proteomes" id="UP000262583"/>
    </source>
</evidence>
<evidence type="ECO:0000313" key="6">
    <source>
        <dbReference type="EMBL" id="AXA35266.1"/>
    </source>
</evidence>
<feature type="transmembrane region" description="Helical" evidence="4">
    <location>
        <begin position="9"/>
        <end position="27"/>
    </location>
</feature>
<dbReference type="KEGG" id="schv:BRCON_0489"/>
<feature type="transmembrane region" description="Helical" evidence="4">
    <location>
        <begin position="356"/>
        <end position="378"/>
    </location>
</feature>
<protein>
    <submittedName>
        <fullName evidence="6">Major facilitator superfamily transporter</fullName>
    </submittedName>
</protein>
<dbReference type="Proteomes" id="UP000262583">
    <property type="component" value="Chromosome"/>
</dbReference>
<feature type="transmembrane region" description="Helical" evidence="4">
    <location>
        <begin position="147"/>
        <end position="165"/>
    </location>
</feature>
<dbReference type="InterPro" id="IPR020846">
    <property type="entry name" value="MFS_dom"/>
</dbReference>
<feature type="transmembrane region" description="Helical" evidence="4">
    <location>
        <begin position="297"/>
        <end position="313"/>
    </location>
</feature>
<keyword evidence="2 4" id="KW-1133">Transmembrane helix</keyword>